<keyword evidence="2" id="KW-0813">Transport</keyword>
<evidence type="ECO:0000256" key="3">
    <source>
        <dbReference type="ARBA" id="ARBA00022475"/>
    </source>
</evidence>
<comment type="caution">
    <text evidence="9">The sequence shown here is derived from an EMBL/GenBank/DDBJ whole genome shotgun (WGS) entry which is preliminary data.</text>
</comment>
<feature type="transmembrane region" description="Helical" evidence="8">
    <location>
        <begin position="234"/>
        <end position="253"/>
    </location>
</feature>
<dbReference type="EMBL" id="WMIB01000013">
    <property type="protein sequence ID" value="MTH54299.1"/>
    <property type="molecule type" value="Genomic_DNA"/>
</dbReference>
<dbReference type="AlphaFoldDB" id="A0A7X2V5L5"/>
<evidence type="ECO:0000256" key="8">
    <source>
        <dbReference type="SAM" id="Phobius"/>
    </source>
</evidence>
<feature type="transmembrane region" description="Helical" evidence="8">
    <location>
        <begin position="409"/>
        <end position="429"/>
    </location>
</feature>
<keyword evidence="10" id="KW-1185">Reference proteome</keyword>
<keyword evidence="7 8" id="KW-0472">Membrane</keyword>
<dbReference type="Pfam" id="PF02386">
    <property type="entry name" value="TrkH"/>
    <property type="match status" value="1"/>
</dbReference>
<sequence>MRAAEYFRKQRLSPAKIIVTYYFIAVSVSIVLLSLPFARNPEAPWTFIDALFTSVSAVSVTGLTTISISDTFTTPGIFILAFIFQFGGIGIMTLSTFIWLVLRRRIGLKERKLIMTDQNQSNLSGLVNLLKQILILILAIEVIGGLILGTYMLKYFPAWEDAFLHGFFASVSATTNAGFDITGESLKPFAQDYFIQFINILLLTLGAIGFPVLIEVKAYLLHKEKHRFTLFSKLTSLTFLGLIVFGTIGIILLEAQHFLKGKSWHEAFFYALFQSSTTRSGGLVTMDVAEFSEATLLFMCFLMVIGASPSSVGGGIRTTTLALNVLFIYHFARGNKSIKVFKREVHHTDVTKSLVVTILAMMICFFSTVILMAIEPFSMLEILFEVSSAFGTTGLSLGITADLSTPGKLIIIVLMFTGRIGMVTFLLMLGKRDKEPNYKYPTERIIIG</sequence>
<dbReference type="GO" id="GO:0005886">
    <property type="term" value="C:plasma membrane"/>
    <property type="evidence" value="ECO:0007669"/>
    <property type="project" value="UniProtKB-SubCell"/>
</dbReference>
<evidence type="ECO:0000256" key="6">
    <source>
        <dbReference type="ARBA" id="ARBA00023065"/>
    </source>
</evidence>
<feature type="transmembrane region" description="Helical" evidence="8">
    <location>
        <begin position="353"/>
        <end position="374"/>
    </location>
</feature>
<evidence type="ECO:0000256" key="2">
    <source>
        <dbReference type="ARBA" id="ARBA00022448"/>
    </source>
</evidence>
<dbReference type="GO" id="GO:0008324">
    <property type="term" value="F:monoatomic cation transmembrane transporter activity"/>
    <property type="evidence" value="ECO:0007669"/>
    <property type="project" value="InterPro"/>
</dbReference>
<keyword evidence="4 8" id="KW-0812">Transmembrane</keyword>
<dbReference type="OrthoDB" id="9810952at2"/>
<dbReference type="PANTHER" id="PTHR32024">
    <property type="entry name" value="TRK SYSTEM POTASSIUM UPTAKE PROTEIN TRKG-RELATED"/>
    <property type="match status" value="1"/>
</dbReference>
<gene>
    <name evidence="9" type="ORF">GKZ89_12885</name>
</gene>
<reference evidence="9 10" key="1">
    <citation type="journal article" date="2017" name="Int. J. Syst. Evol. Microbiol.">
        <title>Bacillus mangrovi sp. nov., isolated from a sediment sample from a mangrove forest.</title>
        <authorList>
            <person name="Gupta V."/>
            <person name="Singh P.K."/>
            <person name="Korpole S."/>
            <person name="Tanuku N.R.S."/>
            <person name="Pinnaka A.K."/>
        </authorList>
    </citation>
    <scope>NUCLEOTIDE SEQUENCE [LARGE SCALE GENOMIC DNA]</scope>
    <source>
        <strain evidence="9 10">KCTC 33872</strain>
    </source>
</reference>
<evidence type="ECO:0000313" key="9">
    <source>
        <dbReference type="EMBL" id="MTH54299.1"/>
    </source>
</evidence>
<feature type="transmembrane region" description="Helical" evidence="8">
    <location>
        <begin position="288"/>
        <end position="308"/>
    </location>
</feature>
<dbReference type="RefSeq" id="WP_155112817.1">
    <property type="nucleotide sequence ID" value="NZ_WMIB01000013.1"/>
</dbReference>
<comment type="subcellular location">
    <subcellularLocation>
        <location evidence="1">Cell membrane</location>
        <topology evidence="1">Multi-pass membrane protein</topology>
    </subcellularLocation>
</comment>
<organism evidence="9 10">
    <name type="scientific">Metabacillus mangrovi</name>
    <dbReference type="NCBI Taxonomy" id="1491830"/>
    <lineage>
        <taxon>Bacteria</taxon>
        <taxon>Bacillati</taxon>
        <taxon>Bacillota</taxon>
        <taxon>Bacilli</taxon>
        <taxon>Bacillales</taxon>
        <taxon>Bacillaceae</taxon>
        <taxon>Metabacillus</taxon>
    </lineage>
</organism>
<evidence type="ECO:0000256" key="5">
    <source>
        <dbReference type="ARBA" id="ARBA00022989"/>
    </source>
</evidence>
<evidence type="ECO:0000313" key="10">
    <source>
        <dbReference type="Proteomes" id="UP000434639"/>
    </source>
</evidence>
<keyword evidence="6" id="KW-0406">Ion transport</keyword>
<evidence type="ECO:0000256" key="4">
    <source>
        <dbReference type="ARBA" id="ARBA00022692"/>
    </source>
</evidence>
<evidence type="ECO:0000256" key="1">
    <source>
        <dbReference type="ARBA" id="ARBA00004651"/>
    </source>
</evidence>
<keyword evidence="5 8" id="KW-1133">Transmembrane helix</keyword>
<keyword evidence="3" id="KW-1003">Cell membrane</keyword>
<dbReference type="InterPro" id="IPR003445">
    <property type="entry name" value="Cat_transpt"/>
</dbReference>
<proteinExistence type="predicted"/>
<feature type="transmembrane region" description="Helical" evidence="8">
    <location>
        <begin position="133"/>
        <end position="156"/>
    </location>
</feature>
<name>A0A7X2V5L5_9BACI</name>
<dbReference type="GO" id="GO:0030001">
    <property type="term" value="P:metal ion transport"/>
    <property type="evidence" value="ECO:0007669"/>
    <property type="project" value="UniProtKB-ARBA"/>
</dbReference>
<feature type="transmembrane region" description="Helical" evidence="8">
    <location>
        <begin position="21"/>
        <end position="38"/>
    </location>
</feature>
<accession>A0A7X2V5L5</accession>
<dbReference type="PANTHER" id="PTHR32024:SF4">
    <property type="entry name" value="KTR SYSTEM POTASSIUM UPTAKE PROTEIN D"/>
    <property type="match status" value="1"/>
</dbReference>
<dbReference type="Proteomes" id="UP000434639">
    <property type="component" value="Unassembled WGS sequence"/>
</dbReference>
<evidence type="ECO:0000256" key="7">
    <source>
        <dbReference type="ARBA" id="ARBA00023136"/>
    </source>
</evidence>
<feature type="transmembrane region" description="Helical" evidence="8">
    <location>
        <begin position="193"/>
        <end position="214"/>
    </location>
</feature>
<protein>
    <submittedName>
        <fullName evidence="9">TrkH family potassium uptake protein</fullName>
    </submittedName>
</protein>
<feature type="transmembrane region" description="Helical" evidence="8">
    <location>
        <begin position="77"/>
        <end position="102"/>
    </location>
</feature>